<dbReference type="AlphaFoldDB" id="A0A7X8TK12"/>
<dbReference type="PROSITE" id="PS51257">
    <property type="entry name" value="PROKAR_LIPOPROTEIN"/>
    <property type="match status" value="1"/>
</dbReference>
<protein>
    <submittedName>
        <fullName evidence="2">Uncharacterized protein</fullName>
    </submittedName>
</protein>
<keyword evidence="1" id="KW-0732">Signal</keyword>
<gene>
    <name evidence="2" type="ORF">HGQ17_08980</name>
</gene>
<organism evidence="2 3">
    <name type="scientific">Nesterenkonia sedimenti</name>
    <dbReference type="NCBI Taxonomy" id="1463632"/>
    <lineage>
        <taxon>Bacteria</taxon>
        <taxon>Bacillati</taxon>
        <taxon>Actinomycetota</taxon>
        <taxon>Actinomycetes</taxon>
        <taxon>Micrococcales</taxon>
        <taxon>Micrococcaceae</taxon>
        <taxon>Nesterenkonia</taxon>
    </lineage>
</organism>
<keyword evidence="3" id="KW-1185">Reference proteome</keyword>
<reference evidence="2 3" key="1">
    <citation type="submission" date="2020-04" db="EMBL/GenBank/DDBJ databases">
        <title>Nesterenkonia sp. nov., isolated from marine sediment.</title>
        <authorList>
            <person name="Zhang G."/>
        </authorList>
    </citation>
    <scope>NUCLEOTIDE SEQUENCE [LARGE SCALE GENOMIC DNA]</scope>
    <source>
        <strain evidence="2 3">MY13</strain>
    </source>
</reference>
<evidence type="ECO:0000256" key="1">
    <source>
        <dbReference type="SAM" id="SignalP"/>
    </source>
</evidence>
<dbReference type="EMBL" id="JABAHY010000007">
    <property type="protein sequence ID" value="NLS10128.1"/>
    <property type="molecule type" value="Genomic_DNA"/>
</dbReference>
<evidence type="ECO:0000313" key="3">
    <source>
        <dbReference type="Proteomes" id="UP000523139"/>
    </source>
</evidence>
<dbReference type="Proteomes" id="UP000523139">
    <property type="component" value="Unassembled WGS sequence"/>
</dbReference>
<accession>A0A7X8TK12</accession>
<comment type="caution">
    <text evidence="2">The sequence shown here is derived from an EMBL/GenBank/DDBJ whole genome shotgun (WGS) entry which is preliminary data.</text>
</comment>
<name>A0A7X8TK12_9MICC</name>
<sequence length="349" mass="37819">MWEPVRRRCTPPRLFAIAISGPLLLAGCAGESSGPGEPTETTSATPSTTIFVEQSDYDDVPTSTVELPDGRDLEVQAQEALLRDDVTVTFREFGDSDGGMIVATSEAEEPVLISAEIAMEDGPADGVLLLASPLDVGYERGEWEYAEPPRTPTVLLPPGGVAPVSPAGTGLEILCVEVVSERDTSPQNDFEADVPGLRVDTLYRSSTGTLEMACSELDSDPAEVTTETWAYERLNIPVLTDEYADLAVDIESELTETDDSLQLDMTVTALEDITLHAPGTRDAFFVVLGDAQWIPDISAEERELAAGEDFELTEEFSPRLRSRTDSLTVCFEAHGEEIATRACHDVEDW</sequence>
<evidence type="ECO:0000313" key="2">
    <source>
        <dbReference type="EMBL" id="NLS10128.1"/>
    </source>
</evidence>
<feature type="signal peptide" evidence="1">
    <location>
        <begin position="1"/>
        <end position="25"/>
    </location>
</feature>
<feature type="chain" id="PRO_5039658755" evidence="1">
    <location>
        <begin position="26"/>
        <end position="349"/>
    </location>
</feature>
<proteinExistence type="predicted"/>
<dbReference type="RefSeq" id="WP_168887606.1">
    <property type="nucleotide sequence ID" value="NZ_JABAHY010000007.1"/>
</dbReference>